<dbReference type="OrthoDB" id="3519933at2759"/>
<evidence type="ECO:0000256" key="6">
    <source>
        <dbReference type="ARBA" id="ARBA00022827"/>
    </source>
</evidence>
<dbReference type="AlphaFoldDB" id="A0A8H3G593"/>
<comment type="pathway">
    <text evidence="2">Siderophore biosynthesis.</text>
</comment>
<dbReference type="SUPFAM" id="SSF51905">
    <property type="entry name" value="FAD/NAD(P)-binding domain"/>
    <property type="match status" value="1"/>
</dbReference>
<sequence>MQSRRTGRIDQASQTEPEHYDLVCIGFGPASLAIAIALHDSGIKRRVLYIERQRKFVWHAGMLLPHARMQISFLKDLATLRDPTSRFTFVNYLKSQDRLVAFTNLSTFLPLREEYNDYMTWCAGHFADNVQYGQETVSVSPEEDQRGPVRSWRVLSKDVATSETNVVTASHVILAVGGKPKLPPGLSSNISEPRIVHSSAYAREAPRLLKEENKAYNLAVIGGGQSAAEIFNDLQSRYPKSTITLYTAASALKPSDDSPFVNEVFNPERVDTFYNLPEQAQQKAILSDKATNYGVVRPELLDRLYETMYHQRLHQPNESKWQFRIEPWREIIGYDRDPDSRLRLRMKDSRYGELITTNMGFDLVFVGTGYERNAHEAILKPARDLLEEGKFFVERNYRLRFRDGAVADDCGLWLQGCCQDTHGLSDTLLSILAVRGGEMVDSIFPEQKQNRNSSSKL</sequence>
<evidence type="ECO:0000256" key="9">
    <source>
        <dbReference type="ARBA" id="ARBA00047598"/>
    </source>
</evidence>
<dbReference type="EC" id="1.14.13.196" evidence="4"/>
<evidence type="ECO:0000256" key="5">
    <source>
        <dbReference type="ARBA" id="ARBA00022630"/>
    </source>
</evidence>
<evidence type="ECO:0000256" key="7">
    <source>
        <dbReference type="ARBA" id="ARBA00022857"/>
    </source>
</evidence>
<dbReference type="InterPro" id="IPR036188">
    <property type="entry name" value="FAD/NAD-bd_sf"/>
</dbReference>
<evidence type="ECO:0000256" key="2">
    <source>
        <dbReference type="ARBA" id="ARBA00004924"/>
    </source>
</evidence>
<comment type="caution">
    <text evidence="11">The sequence shown here is derived from an EMBL/GenBank/DDBJ whole genome shotgun (WGS) entry which is preliminary data.</text>
</comment>
<keyword evidence="7" id="KW-0521">NADP</keyword>
<protein>
    <recommendedName>
        <fullName evidence="4">L-ornithine N(5)-monooxygenase [NAD(P)H]</fullName>
        <ecNumber evidence="4">1.14.13.196</ecNumber>
    </recommendedName>
</protein>
<keyword evidence="12" id="KW-1185">Reference proteome</keyword>
<dbReference type="PANTHER" id="PTHR42802:SF1">
    <property type="entry name" value="L-ORNITHINE N(5)-MONOOXYGENASE"/>
    <property type="match status" value="1"/>
</dbReference>
<organism evidence="11 12">
    <name type="scientific">Heterodermia speciosa</name>
    <dbReference type="NCBI Taxonomy" id="116794"/>
    <lineage>
        <taxon>Eukaryota</taxon>
        <taxon>Fungi</taxon>
        <taxon>Dikarya</taxon>
        <taxon>Ascomycota</taxon>
        <taxon>Pezizomycotina</taxon>
        <taxon>Lecanoromycetes</taxon>
        <taxon>OSLEUM clade</taxon>
        <taxon>Lecanoromycetidae</taxon>
        <taxon>Caliciales</taxon>
        <taxon>Physciaceae</taxon>
        <taxon>Heterodermia</taxon>
    </lineage>
</organism>
<dbReference type="GO" id="GO:0006879">
    <property type="term" value="P:intracellular iron ion homeostasis"/>
    <property type="evidence" value="ECO:0007669"/>
    <property type="project" value="TreeGrafter"/>
</dbReference>
<dbReference type="PANTHER" id="PTHR42802">
    <property type="entry name" value="MONOOXYGENASE"/>
    <property type="match status" value="1"/>
</dbReference>
<evidence type="ECO:0000256" key="4">
    <source>
        <dbReference type="ARBA" id="ARBA00012881"/>
    </source>
</evidence>
<gene>
    <name evidence="11" type="ORF">HETSPECPRED_009444</name>
</gene>
<reference evidence="11" key="1">
    <citation type="submission" date="2021-03" db="EMBL/GenBank/DDBJ databases">
        <authorList>
            <person name="Tagirdzhanova G."/>
        </authorList>
    </citation>
    <scope>NUCLEOTIDE SEQUENCE</scope>
</reference>
<keyword evidence="5" id="KW-0285">Flavoprotein</keyword>
<evidence type="ECO:0000256" key="10">
    <source>
        <dbReference type="ARBA" id="ARBA00049248"/>
    </source>
</evidence>
<keyword evidence="6" id="KW-0274">FAD</keyword>
<comment type="catalytic activity">
    <reaction evidence="9">
        <text>L-ornithine + NADPH + O2 = N(5)-hydroxy-L-ornithine + NADP(+) + H2O</text>
        <dbReference type="Rhea" id="RHEA:41508"/>
        <dbReference type="ChEBI" id="CHEBI:15377"/>
        <dbReference type="ChEBI" id="CHEBI:15379"/>
        <dbReference type="ChEBI" id="CHEBI:46911"/>
        <dbReference type="ChEBI" id="CHEBI:57783"/>
        <dbReference type="ChEBI" id="CHEBI:58349"/>
        <dbReference type="ChEBI" id="CHEBI:78275"/>
        <dbReference type="EC" id="1.14.13.196"/>
    </reaction>
</comment>
<comment type="cofactor">
    <cofactor evidence="1">
        <name>FAD</name>
        <dbReference type="ChEBI" id="CHEBI:57692"/>
    </cofactor>
</comment>
<evidence type="ECO:0000256" key="8">
    <source>
        <dbReference type="ARBA" id="ARBA00023002"/>
    </source>
</evidence>
<dbReference type="Proteomes" id="UP000664521">
    <property type="component" value="Unassembled WGS sequence"/>
</dbReference>
<dbReference type="Pfam" id="PF13434">
    <property type="entry name" value="Lys_Orn_oxgnase"/>
    <property type="match status" value="1"/>
</dbReference>
<dbReference type="GO" id="GO:0016491">
    <property type="term" value="F:oxidoreductase activity"/>
    <property type="evidence" value="ECO:0007669"/>
    <property type="project" value="UniProtKB-KW"/>
</dbReference>
<evidence type="ECO:0000313" key="12">
    <source>
        <dbReference type="Proteomes" id="UP000664521"/>
    </source>
</evidence>
<name>A0A8H3G593_9LECA</name>
<comment type="similarity">
    <text evidence="3">Belongs to the lysine N(6)-hydroxylase/L-ornithine N(5)-oxygenase family.</text>
</comment>
<dbReference type="Gene3D" id="3.50.50.60">
    <property type="entry name" value="FAD/NAD(P)-binding domain"/>
    <property type="match status" value="1"/>
</dbReference>
<comment type="catalytic activity">
    <reaction evidence="10">
        <text>L-ornithine + NADH + O2 = N(5)-hydroxy-L-ornithine + NAD(+) + H2O</text>
        <dbReference type="Rhea" id="RHEA:41512"/>
        <dbReference type="ChEBI" id="CHEBI:15377"/>
        <dbReference type="ChEBI" id="CHEBI:15379"/>
        <dbReference type="ChEBI" id="CHEBI:46911"/>
        <dbReference type="ChEBI" id="CHEBI:57540"/>
        <dbReference type="ChEBI" id="CHEBI:57945"/>
        <dbReference type="ChEBI" id="CHEBI:78275"/>
        <dbReference type="EC" id="1.14.13.196"/>
    </reaction>
</comment>
<evidence type="ECO:0000256" key="1">
    <source>
        <dbReference type="ARBA" id="ARBA00001974"/>
    </source>
</evidence>
<accession>A0A8H3G593</accession>
<evidence type="ECO:0000313" key="11">
    <source>
        <dbReference type="EMBL" id="CAF9935039.1"/>
    </source>
</evidence>
<dbReference type="InterPro" id="IPR025700">
    <property type="entry name" value="Lys/Orn_oxygenase"/>
</dbReference>
<dbReference type="EMBL" id="CAJPDS010000079">
    <property type="protein sequence ID" value="CAF9935039.1"/>
    <property type="molecule type" value="Genomic_DNA"/>
</dbReference>
<dbReference type="PRINTS" id="PR00368">
    <property type="entry name" value="FADPNR"/>
</dbReference>
<keyword evidence="8" id="KW-0560">Oxidoreductase</keyword>
<proteinExistence type="inferred from homology"/>
<evidence type="ECO:0000256" key="3">
    <source>
        <dbReference type="ARBA" id="ARBA00007588"/>
    </source>
</evidence>